<name>A0AAD6BE79_9TELE</name>
<protein>
    <submittedName>
        <fullName evidence="2">Uncharacterized protein</fullName>
    </submittedName>
</protein>
<evidence type="ECO:0000256" key="1">
    <source>
        <dbReference type="SAM" id="MobiDB-lite"/>
    </source>
</evidence>
<evidence type="ECO:0000313" key="3">
    <source>
        <dbReference type="Proteomes" id="UP001219934"/>
    </source>
</evidence>
<comment type="caution">
    <text evidence="2">The sequence shown here is derived from an EMBL/GenBank/DDBJ whole genome shotgun (WGS) entry which is preliminary data.</text>
</comment>
<reference evidence="2" key="1">
    <citation type="submission" date="2022-11" db="EMBL/GenBank/DDBJ databases">
        <title>Chromosome-level genome of Pogonophryne albipinna.</title>
        <authorList>
            <person name="Jo E."/>
        </authorList>
    </citation>
    <scope>NUCLEOTIDE SEQUENCE</scope>
    <source>
        <strain evidence="2">SGF0006</strain>
        <tissue evidence="2">Muscle</tissue>
    </source>
</reference>
<gene>
    <name evidence="2" type="ORF">JOQ06_011782</name>
</gene>
<evidence type="ECO:0000313" key="2">
    <source>
        <dbReference type="EMBL" id="KAJ4941910.1"/>
    </source>
</evidence>
<feature type="compositionally biased region" description="Basic residues" evidence="1">
    <location>
        <begin position="185"/>
        <end position="200"/>
    </location>
</feature>
<sequence>EFHFREEVNVEPLGSAFAAFVSGRRSLSAMEMQAKIKKLVVPNPAFPTSLGSALPSKPSEEPSDKELIRAVVDMEEYTPSTSTAARSGDPADAPRSEPSGPAAPHQPEPPESPEAQAPAQQSSSDSEEEMQGPDGQPGYQHVLKLAKALLEARSLQGLSDKRVDKLIALWQRLPEPDRRRLVYPPRHRERQPKGRFKTAKGKTTSCPGKESPTLSSRTELRPCNMAQRQPPSRGHLQPALTSPPRGHAVRRDHEDSVVPHPHGLRGH</sequence>
<dbReference type="EMBL" id="JAPTMU010000006">
    <property type="protein sequence ID" value="KAJ4941910.1"/>
    <property type="molecule type" value="Genomic_DNA"/>
</dbReference>
<feature type="region of interest" description="Disordered" evidence="1">
    <location>
        <begin position="42"/>
        <end position="140"/>
    </location>
</feature>
<feature type="non-terminal residue" evidence="2">
    <location>
        <position position="267"/>
    </location>
</feature>
<proteinExistence type="predicted"/>
<dbReference type="AlphaFoldDB" id="A0AAD6BE79"/>
<feature type="compositionally biased region" description="Polar residues" evidence="1">
    <location>
        <begin position="201"/>
        <end position="217"/>
    </location>
</feature>
<feature type="region of interest" description="Disordered" evidence="1">
    <location>
        <begin position="180"/>
        <end position="267"/>
    </location>
</feature>
<feature type="compositionally biased region" description="Basic and acidic residues" evidence="1">
    <location>
        <begin position="58"/>
        <end position="68"/>
    </location>
</feature>
<accession>A0AAD6BE79</accession>
<keyword evidence="3" id="KW-1185">Reference proteome</keyword>
<organism evidence="2 3">
    <name type="scientific">Pogonophryne albipinna</name>
    <dbReference type="NCBI Taxonomy" id="1090488"/>
    <lineage>
        <taxon>Eukaryota</taxon>
        <taxon>Metazoa</taxon>
        <taxon>Chordata</taxon>
        <taxon>Craniata</taxon>
        <taxon>Vertebrata</taxon>
        <taxon>Euteleostomi</taxon>
        <taxon>Actinopterygii</taxon>
        <taxon>Neopterygii</taxon>
        <taxon>Teleostei</taxon>
        <taxon>Neoteleostei</taxon>
        <taxon>Acanthomorphata</taxon>
        <taxon>Eupercaria</taxon>
        <taxon>Perciformes</taxon>
        <taxon>Notothenioidei</taxon>
        <taxon>Pogonophryne</taxon>
    </lineage>
</organism>
<dbReference type="Proteomes" id="UP001219934">
    <property type="component" value="Unassembled WGS sequence"/>
</dbReference>
<feature type="compositionally biased region" description="Low complexity" evidence="1">
    <location>
        <begin position="113"/>
        <end position="124"/>
    </location>
</feature>